<feature type="region of interest" description="Disordered" evidence="1">
    <location>
        <begin position="147"/>
        <end position="166"/>
    </location>
</feature>
<feature type="compositionally biased region" description="Polar residues" evidence="1">
    <location>
        <begin position="1"/>
        <end position="19"/>
    </location>
</feature>
<evidence type="ECO:0000313" key="3">
    <source>
        <dbReference type="Proteomes" id="UP000240760"/>
    </source>
</evidence>
<dbReference type="Proteomes" id="UP000240760">
    <property type="component" value="Unassembled WGS sequence"/>
</dbReference>
<dbReference type="AlphaFoldDB" id="A0A2T4C1R1"/>
<gene>
    <name evidence="2" type="ORF">M440DRAFT_1255916</name>
</gene>
<dbReference type="EMBL" id="KZ679133">
    <property type="protein sequence ID" value="PTB75506.1"/>
    <property type="molecule type" value="Genomic_DNA"/>
</dbReference>
<evidence type="ECO:0000313" key="2">
    <source>
        <dbReference type="EMBL" id="PTB75506.1"/>
    </source>
</evidence>
<sequence length="238" mass="26175">MSSSSMQKPRQRAPTSGKYQHQIDRWSAPPLMLRVTMAPVLQLPCSSSSSKHASKPLGPETLERAATQGVRGPLRPTDKTRRGARVVYKGSLHHYGRYYRLLLLGFESRWTARAARTADWCCRRKLDGFCSAPGQAEVASFTRHDHVSSASGSRTNTVRHEPAANDESSGQVALYSLLLCAASMVNGSMAEYYDGEGSLLPPGKPAAISQMEARETEDANPHFTPRLSMGVLCKRNQR</sequence>
<protein>
    <submittedName>
        <fullName evidence="2">Uncharacterized protein</fullName>
    </submittedName>
</protein>
<evidence type="ECO:0000256" key="1">
    <source>
        <dbReference type="SAM" id="MobiDB-lite"/>
    </source>
</evidence>
<proteinExistence type="predicted"/>
<name>A0A2T4C1R1_TRILO</name>
<keyword evidence="3" id="KW-1185">Reference proteome</keyword>
<accession>A0A2T4C1R1</accession>
<feature type="region of interest" description="Disordered" evidence="1">
    <location>
        <begin position="45"/>
        <end position="78"/>
    </location>
</feature>
<feature type="region of interest" description="Disordered" evidence="1">
    <location>
        <begin position="1"/>
        <end position="21"/>
    </location>
</feature>
<organism evidence="2 3">
    <name type="scientific">Trichoderma longibrachiatum ATCC 18648</name>
    <dbReference type="NCBI Taxonomy" id="983965"/>
    <lineage>
        <taxon>Eukaryota</taxon>
        <taxon>Fungi</taxon>
        <taxon>Dikarya</taxon>
        <taxon>Ascomycota</taxon>
        <taxon>Pezizomycotina</taxon>
        <taxon>Sordariomycetes</taxon>
        <taxon>Hypocreomycetidae</taxon>
        <taxon>Hypocreales</taxon>
        <taxon>Hypocreaceae</taxon>
        <taxon>Trichoderma</taxon>
    </lineage>
</organism>
<reference evidence="2 3" key="1">
    <citation type="submission" date="2016-07" db="EMBL/GenBank/DDBJ databases">
        <title>Multiple horizontal gene transfer events from other fungi enriched the ability of initially mycotrophic Trichoderma (Ascomycota) to feed on dead plant biomass.</title>
        <authorList>
            <consortium name="DOE Joint Genome Institute"/>
            <person name="Aerts A."/>
            <person name="Atanasova L."/>
            <person name="Chenthamara K."/>
            <person name="Zhang J."/>
            <person name="Grujic M."/>
            <person name="Henrissat B."/>
            <person name="Kuo A."/>
            <person name="Salamov A."/>
            <person name="Lipzen A."/>
            <person name="Labutti K."/>
            <person name="Barry K."/>
            <person name="Miao Y."/>
            <person name="Rahimi M.J."/>
            <person name="Shen Q."/>
            <person name="Grigoriev I.V."/>
            <person name="Kubicek C.P."/>
            <person name="Druzhinina I.S."/>
        </authorList>
    </citation>
    <scope>NUCLEOTIDE SEQUENCE [LARGE SCALE GENOMIC DNA]</scope>
    <source>
        <strain evidence="2 3">ATCC 18648</strain>
    </source>
</reference>